<evidence type="ECO:0000313" key="2">
    <source>
        <dbReference type="EMBL" id="SMO87203.1"/>
    </source>
</evidence>
<keyword evidence="3" id="KW-1185">Reference proteome</keyword>
<name>A0A521ETE5_9FLAO</name>
<dbReference type="RefSeq" id="WP_111377393.1">
    <property type="nucleotide sequence ID" value="NZ_CP043612.1"/>
</dbReference>
<sequence length="162" mass="19091">MNHKFWGEIQEDWAGISGNKLFKISHFKDDEIQVFLGEEFDEDGEEIEELPTNEELDGFEKTYSSFLENIDDIILQIKEEAFLRYKKIYAKYYEDSKQSGEEPLNIDTKEKHFEYIKELLYVRILKGNEIKMPIRYDLDTEHGIEIKLKDNKIVAVGGIAET</sequence>
<reference evidence="2 3" key="1">
    <citation type="submission" date="2017-05" db="EMBL/GenBank/DDBJ databases">
        <authorList>
            <person name="Varghese N."/>
            <person name="Submissions S."/>
        </authorList>
    </citation>
    <scope>NUCLEOTIDE SEQUENCE [LARGE SCALE GENOMIC DNA]</scope>
    <source>
        <strain evidence="2 3">DSM 29982</strain>
    </source>
</reference>
<dbReference type="Proteomes" id="UP000319267">
    <property type="component" value="Unassembled WGS sequence"/>
</dbReference>
<dbReference type="EMBL" id="FXTQ01000005">
    <property type="protein sequence ID" value="SMO87203.1"/>
    <property type="molecule type" value="Genomic_DNA"/>
</dbReference>
<feature type="domain" description="DUF6985" evidence="1">
    <location>
        <begin position="7"/>
        <end position="158"/>
    </location>
</feature>
<dbReference type="OrthoDB" id="6692687at2"/>
<dbReference type="AlphaFoldDB" id="A0A521ETE5"/>
<gene>
    <name evidence="2" type="ORF">SAMN06265220_10580</name>
</gene>
<proteinExistence type="predicted"/>
<protein>
    <recommendedName>
        <fullName evidence="1">DUF6985 domain-containing protein</fullName>
    </recommendedName>
</protein>
<accession>A0A521ETE5</accession>
<evidence type="ECO:0000259" key="1">
    <source>
        <dbReference type="Pfam" id="PF22481"/>
    </source>
</evidence>
<organism evidence="2 3">
    <name type="scientific">Flavobacterium nitrogenifigens</name>
    <dbReference type="NCBI Taxonomy" id="1617283"/>
    <lineage>
        <taxon>Bacteria</taxon>
        <taxon>Pseudomonadati</taxon>
        <taxon>Bacteroidota</taxon>
        <taxon>Flavobacteriia</taxon>
        <taxon>Flavobacteriales</taxon>
        <taxon>Flavobacteriaceae</taxon>
        <taxon>Flavobacterium</taxon>
    </lineage>
</organism>
<dbReference type="Pfam" id="PF22481">
    <property type="entry name" value="DUF6985"/>
    <property type="match status" value="1"/>
</dbReference>
<evidence type="ECO:0000313" key="3">
    <source>
        <dbReference type="Proteomes" id="UP000319267"/>
    </source>
</evidence>
<dbReference type="InterPro" id="IPR054254">
    <property type="entry name" value="DUF6985"/>
</dbReference>